<keyword evidence="7" id="KW-0539">Nucleus</keyword>
<feature type="region of interest" description="Disordered" evidence="10">
    <location>
        <begin position="259"/>
        <end position="291"/>
    </location>
</feature>
<dbReference type="InterPro" id="IPR027109">
    <property type="entry name" value="Swc4/Dmap1"/>
</dbReference>
<evidence type="ECO:0000313" key="12">
    <source>
        <dbReference type="EMBL" id="TRM68102.1"/>
    </source>
</evidence>
<dbReference type="FunFam" id="1.10.10.60:FF:000087">
    <property type="entry name" value="DNA methyltransferase 1-associated protein 1"/>
    <property type="match status" value="1"/>
</dbReference>
<organism evidence="12 13">
    <name type="scientific">Schizophyllum amplum</name>
    <dbReference type="NCBI Taxonomy" id="97359"/>
    <lineage>
        <taxon>Eukaryota</taxon>
        <taxon>Fungi</taxon>
        <taxon>Dikarya</taxon>
        <taxon>Basidiomycota</taxon>
        <taxon>Agaricomycotina</taxon>
        <taxon>Agaricomycetes</taxon>
        <taxon>Agaricomycetidae</taxon>
        <taxon>Agaricales</taxon>
        <taxon>Schizophyllaceae</taxon>
        <taxon>Schizophyllum</taxon>
    </lineage>
</organism>
<evidence type="ECO:0000256" key="3">
    <source>
        <dbReference type="ARBA" id="ARBA00019132"/>
    </source>
</evidence>
<dbReference type="InterPro" id="IPR009057">
    <property type="entry name" value="Homeodomain-like_sf"/>
</dbReference>
<evidence type="ECO:0000256" key="2">
    <source>
        <dbReference type="ARBA" id="ARBA00006918"/>
    </source>
</evidence>
<comment type="subcellular location">
    <subcellularLocation>
        <location evidence="1">Nucleus</location>
    </subcellularLocation>
</comment>
<evidence type="ECO:0000256" key="9">
    <source>
        <dbReference type="SAM" id="Coils"/>
    </source>
</evidence>
<dbReference type="Gene3D" id="1.10.10.60">
    <property type="entry name" value="Homeodomain-like"/>
    <property type="match status" value="1"/>
</dbReference>
<evidence type="ECO:0000259" key="11">
    <source>
        <dbReference type="SMART" id="SM00717"/>
    </source>
</evidence>
<sequence>MALSAADVRSVLSLPEPSTSSSQKKGKQKDGIPRELYRLIGPSMPSLAVPKPPRLKQKPNLGSKVKWELRKFNNSARKDDYPFAKYNTRPPIHRYTEEEYTSWLQDKEWSKEETDYLFSMLNEYDMRWYIVHDRYESPAGKKRTLEDLKERYFSVCRKLIRNRNAHLDLDEKAKLELLSNFQFDKERENTRRKYITILDSRVKEAVEEEEALYIEIKRLEQNERKFKKERDDLLRTLGGIDCGLPDVIEDQDISSIAVDPKRRKKGNDYDTPTTPSAANLGGPIKPRQVKPLPTDAANCITRTEPSSSLPSTKAAHTAAYVRSYKIPVAKTSLAPRVQEIMAELGLASGRLVMPTAGNIAQMEQLMENIYVLVDAKKMADKVEQDIRTVKERLEIRAAGGGEEREASGAAGHSRSQSVASGRGRKQARRSASVASSIDAAGGAGGRPTKRQRR</sequence>
<comment type="function">
    <text evidence="8">Component of the SWR1 complex which mediates the ATP-dependent exchange of histone H2A for the H2A variant HZT1 leading to transcriptional regulation of selected genes by chromatin remodeling. Component of the NuA4 histone acetyltransferase complex which is involved in transcriptional activation of selected genes principally by acetylation of nucleosomal histone H4 and H2A. The NuA4 complex is also involved in DNA repair.</text>
</comment>
<comment type="similarity">
    <text evidence="2">Belongs to the SWC4 family.</text>
</comment>
<dbReference type="EMBL" id="VDMD01000002">
    <property type="protein sequence ID" value="TRM68102.1"/>
    <property type="molecule type" value="Genomic_DNA"/>
</dbReference>
<dbReference type="GO" id="GO:0000812">
    <property type="term" value="C:Swr1 complex"/>
    <property type="evidence" value="ECO:0007669"/>
    <property type="project" value="TreeGrafter"/>
</dbReference>
<dbReference type="SUPFAM" id="SSF46689">
    <property type="entry name" value="Homeodomain-like"/>
    <property type="match status" value="1"/>
</dbReference>
<comment type="caution">
    <text evidence="12">The sequence shown here is derived from an EMBL/GenBank/DDBJ whole genome shotgun (WGS) entry which is preliminary data.</text>
</comment>
<dbReference type="OrthoDB" id="19740at2759"/>
<dbReference type="PANTHER" id="PTHR12855">
    <property type="entry name" value="DNA METHYLTRANSFERASE 1-ASSOCIATED PROTEIN 1 FAMILY MEMBER"/>
    <property type="match status" value="1"/>
</dbReference>
<feature type="coiled-coil region" evidence="9">
    <location>
        <begin position="202"/>
        <end position="236"/>
    </location>
</feature>
<dbReference type="InterPro" id="IPR032563">
    <property type="entry name" value="DAMP1_SANT-like"/>
</dbReference>
<dbReference type="AlphaFoldDB" id="A0A550CTJ1"/>
<gene>
    <name evidence="12" type="ORF">BD626DRAFT_564969</name>
</gene>
<dbReference type="STRING" id="97359.A0A550CTJ1"/>
<feature type="region of interest" description="Disordered" evidence="10">
    <location>
        <begin position="397"/>
        <end position="453"/>
    </location>
</feature>
<name>A0A550CTJ1_9AGAR</name>
<accession>A0A550CTJ1</accession>
<evidence type="ECO:0000256" key="8">
    <source>
        <dbReference type="ARBA" id="ARBA00025264"/>
    </source>
</evidence>
<proteinExistence type="inferred from homology"/>
<evidence type="ECO:0000256" key="10">
    <source>
        <dbReference type="SAM" id="MobiDB-lite"/>
    </source>
</evidence>
<keyword evidence="5" id="KW-0805">Transcription regulation</keyword>
<dbReference type="PANTHER" id="PTHR12855:SF10">
    <property type="entry name" value="DNA METHYLTRANSFERASE 1-ASSOCIATED PROTEIN 1"/>
    <property type="match status" value="1"/>
</dbReference>
<feature type="domain" description="Myb-like" evidence="11">
    <location>
        <begin position="105"/>
        <end position="158"/>
    </location>
</feature>
<evidence type="ECO:0000256" key="6">
    <source>
        <dbReference type="ARBA" id="ARBA00023163"/>
    </source>
</evidence>
<evidence type="ECO:0000256" key="1">
    <source>
        <dbReference type="ARBA" id="ARBA00004123"/>
    </source>
</evidence>
<evidence type="ECO:0000256" key="7">
    <source>
        <dbReference type="ARBA" id="ARBA00023242"/>
    </source>
</evidence>
<evidence type="ECO:0000256" key="5">
    <source>
        <dbReference type="ARBA" id="ARBA00023015"/>
    </source>
</evidence>
<dbReference type="InterPro" id="IPR001005">
    <property type="entry name" value="SANT/Myb"/>
</dbReference>
<dbReference type="GO" id="GO:0006281">
    <property type="term" value="P:DNA repair"/>
    <property type="evidence" value="ECO:0007669"/>
    <property type="project" value="InterPro"/>
</dbReference>
<keyword evidence="9" id="KW-0175">Coiled coil</keyword>
<reference evidence="12 13" key="1">
    <citation type="journal article" date="2019" name="New Phytol.">
        <title>Comparative genomics reveals unique wood-decay strategies and fruiting body development in the Schizophyllaceae.</title>
        <authorList>
            <person name="Almasi E."/>
            <person name="Sahu N."/>
            <person name="Krizsan K."/>
            <person name="Balint B."/>
            <person name="Kovacs G.M."/>
            <person name="Kiss B."/>
            <person name="Cseklye J."/>
            <person name="Drula E."/>
            <person name="Henrissat B."/>
            <person name="Nagy I."/>
            <person name="Chovatia M."/>
            <person name="Adam C."/>
            <person name="LaButti K."/>
            <person name="Lipzen A."/>
            <person name="Riley R."/>
            <person name="Grigoriev I.V."/>
            <person name="Nagy L.G."/>
        </authorList>
    </citation>
    <scope>NUCLEOTIDE SEQUENCE [LARGE SCALE GENOMIC DNA]</scope>
    <source>
        <strain evidence="12 13">NL-1724</strain>
    </source>
</reference>
<feature type="region of interest" description="Disordered" evidence="10">
    <location>
        <begin position="1"/>
        <end position="34"/>
    </location>
</feature>
<feature type="compositionally biased region" description="Basic and acidic residues" evidence="10">
    <location>
        <begin position="397"/>
        <end position="406"/>
    </location>
</feature>
<dbReference type="GO" id="GO:0003714">
    <property type="term" value="F:transcription corepressor activity"/>
    <property type="evidence" value="ECO:0007669"/>
    <property type="project" value="TreeGrafter"/>
</dbReference>
<protein>
    <recommendedName>
        <fullName evidence="3">SWR1-complex protein 4</fullName>
    </recommendedName>
</protein>
<dbReference type="SMART" id="SM00717">
    <property type="entry name" value="SANT"/>
    <property type="match status" value="1"/>
</dbReference>
<dbReference type="Proteomes" id="UP000320762">
    <property type="component" value="Unassembled WGS sequence"/>
</dbReference>
<keyword evidence="6" id="KW-0804">Transcription</keyword>
<dbReference type="GO" id="GO:0006338">
    <property type="term" value="P:chromatin remodeling"/>
    <property type="evidence" value="ECO:0007669"/>
    <property type="project" value="InterPro"/>
</dbReference>
<keyword evidence="4" id="KW-0156">Chromatin regulator</keyword>
<feature type="compositionally biased region" description="Low complexity" evidence="10">
    <location>
        <begin position="429"/>
        <end position="440"/>
    </location>
</feature>
<evidence type="ECO:0000313" key="13">
    <source>
        <dbReference type="Proteomes" id="UP000320762"/>
    </source>
</evidence>
<dbReference type="GO" id="GO:0035267">
    <property type="term" value="C:NuA4 histone acetyltransferase complex"/>
    <property type="evidence" value="ECO:0007669"/>
    <property type="project" value="InterPro"/>
</dbReference>
<dbReference type="GO" id="GO:0000122">
    <property type="term" value="P:negative regulation of transcription by RNA polymerase II"/>
    <property type="evidence" value="ECO:0007669"/>
    <property type="project" value="TreeGrafter"/>
</dbReference>
<evidence type="ECO:0000256" key="4">
    <source>
        <dbReference type="ARBA" id="ARBA00022853"/>
    </source>
</evidence>
<dbReference type="Pfam" id="PF16282">
    <property type="entry name" value="SANT_DAMP1_like"/>
    <property type="match status" value="1"/>
</dbReference>
<keyword evidence="13" id="KW-1185">Reference proteome</keyword>